<organism evidence="2 3">
    <name type="scientific">Qipengyuania spongiae</name>
    <dbReference type="NCBI Taxonomy" id="2909673"/>
    <lineage>
        <taxon>Bacteria</taxon>
        <taxon>Pseudomonadati</taxon>
        <taxon>Pseudomonadota</taxon>
        <taxon>Alphaproteobacteria</taxon>
        <taxon>Sphingomonadales</taxon>
        <taxon>Erythrobacteraceae</taxon>
        <taxon>Qipengyuania</taxon>
    </lineage>
</organism>
<protein>
    <submittedName>
        <fullName evidence="2">Uncharacterized protein</fullName>
    </submittedName>
</protein>
<evidence type="ECO:0000256" key="1">
    <source>
        <dbReference type="SAM" id="SignalP"/>
    </source>
</evidence>
<dbReference type="RefSeq" id="WP_265560358.1">
    <property type="nucleotide sequence ID" value="NZ_CP092471.1"/>
</dbReference>
<sequence>MRRTFSAAIALAVGAALLAGCASGPRKPTSRQIARIERALSNAPGAAQPSTIIATEIAFARMARDEGQWTAFTHFAAEEGVLHGENGPIAAKPWLAQQSNPPKPVQWGPRTVWMSCDASLAISQGRFRDPEGKVGIFNTVWERQGDGTYRYLYDGGALDNPQPPPPPAGEEDEEVIVVTALDTVRGEVADCLGPGNPLPAAPFAPASTGAEIGGTRSGDGSLVWQWRQDAEGSRQFRSFIWQGGEWQEAASFDFGAEAGGAE</sequence>
<keyword evidence="3" id="KW-1185">Reference proteome</keyword>
<keyword evidence="1" id="KW-0732">Signal</keyword>
<evidence type="ECO:0000313" key="2">
    <source>
        <dbReference type="EMBL" id="UVI40258.1"/>
    </source>
</evidence>
<proteinExistence type="predicted"/>
<gene>
    <name evidence="2" type="ORF">L1F33_04760</name>
</gene>
<accession>A0ABY5T0F5</accession>
<dbReference type="EMBL" id="CP092471">
    <property type="protein sequence ID" value="UVI40258.1"/>
    <property type="molecule type" value="Genomic_DNA"/>
</dbReference>
<dbReference type="PROSITE" id="PS51257">
    <property type="entry name" value="PROKAR_LIPOPROTEIN"/>
    <property type="match status" value="1"/>
</dbReference>
<feature type="chain" id="PRO_5046368557" evidence="1">
    <location>
        <begin position="19"/>
        <end position="262"/>
    </location>
</feature>
<name>A0ABY5T0F5_9SPHN</name>
<dbReference type="Proteomes" id="UP001065265">
    <property type="component" value="Chromosome"/>
</dbReference>
<evidence type="ECO:0000313" key="3">
    <source>
        <dbReference type="Proteomes" id="UP001065265"/>
    </source>
</evidence>
<reference evidence="2" key="1">
    <citation type="submission" date="2022-02" db="EMBL/GenBank/DDBJ databases">
        <title>Qipengyuania spongiae sp. nov., isolated from marine sponge.</title>
        <authorList>
            <person name="Li Z."/>
            <person name="Zhang M."/>
        </authorList>
    </citation>
    <scope>NUCLEOTIDE SEQUENCE</scope>
    <source>
        <strain evidence="2">PHS-Z21</strain>
    </source>
</reference>
<feature type="signal peptide" evidence="1">
    <location>
        <begin position="1"/>
        <end position="18"/>
    </location>
</feature>